<organism evidence="3 4">
    <name type="scientific">Humisphaera borealis</name>
    <dbReference type="NCBI Taxonomy" id="2807512"/>
    <lineage>
        <taxon>Bacteria</taxon>
        <taxon>Pseudomonadati</taxon>
        <taxon>Planctomycetota</taxon>
        <taxon>Phycisphaerae</taxon>
        <taxon>Tepidisphaerales</taxon>
        <taxon>Tepidisphaeraceae</taxon>
        <taxon>Humisphaera</taxon>
    </lineage>
</organism>
<dbReference type="Proteomes" id="UP000593765">
    <property type="component" value="Chromosome"/>
</dbReference>
<evidence type="ECO:0000256" key="1">
    <source>
        <dbReference type="SAM" id="MobiDB-lite"/>
    </source>
</evidence>
<feature type="compositionally biased region" description="Basic and acidic residues" evidence="1">
    <location>
        <begin position="107"/>
        <end position="126"/>
    </location>
</feature>
<sequence>MGLLFFKKPMQQAILAGRKVTTIRRWSRPRVKAGGKAWAQGVGWLAIEAVEVIDLRGMTRRDAQADGLPTLAALRAILRECYPAPGRDGKKWLRIRFRLLDAPPPAAKERRVTGADSEKQKEPRTK</sequence>
<dbReference type="SMART" id="SM01022">
    <property type="entry name" value="ASCH"/>
    <property type="match status" value="1"/>
</dbReference>
<keyword evidence="4" id="KW-1185">Reference proteome</keyword>
<dbReference type="InterPro" id="IPR007374">
    <property type="entry name" value="ASCH_domain"/>
</dbReference>
<dbReference type="Pfam" id="PF04266">
    <property type="entry name" value="ASCH"/>
    <property type="match status" value="1"/>
</dbReference>
<dbReference type="AlphaFoldDB" id="A0A7M2WTK4"/>
<gene>
    <name evidence="3" type="ORF">IPV69_18060</name>
</gene>
<dbReference type="KEGG" id="hbs:IPV69_18060"/>
<dbReference type="RefSeq" id="WP_206291120.1">
    <property type="nucleotide sequence ID" value="NZ_CP063458.1"/>
</dbReference>
<protein>
    <submittedName>
        <fullName evidence="3">ASCH domain-containing protein</fullName>
    </submittedName>
</protein>
<evidence type="ECO:0000313" key="3">
    <source>
        <dbReference type="EMBL" id="QOV88151.1"/>
    </source>
</evidence>
<reference evidence="3 4" key="1">
    <citation type="submission" date="2020-10" db="EMBL/GenBank/DDBJ databases">
        <title>Wide distribution of Phycisphaera-like planctomycetes from WD2101 soil group in peatlands and genome analysis of the first cultivated representative.</title>
        <authorList>
            <person name="Dedysh S.N."/>
            <person name="Beletsky A.V."/>
            <person name="Ivanova A."/>
            <person name="Kulichevskaya I.S."/>
            <person name="Suzina N.E."/>
            <person name="Philippov D.A."/>
            <person name="Rakitin A.L."/>
            <person name="Mardanov A.V."/>
            <person name="Ravin N.V."/>
        </authorList>
    </citation>
    <scope>NUCLEOTIDE SEQUENCE [LARGE SCALE GENOMIC DNA]</scope>
    <source>
        <strain evidence="3 4">M1803</strain>
    </source>
</reference>
<proteinExistence type="predicted"/>
<evidence type="ECO:0000259" key="2">
    <source>
        <dbReference type="SMART" id="SM01022"/>
    </source>
</evidence>
<evidence type="ECO:0000313" key="4">
    <source>
        <dbReference type="Proteomes" id="UP000593765"/>
    </source>
</evidence>
<feature type="domain" description="ASCH" evidence="2">
    <location>
        <begin position="4"/>
        <end position="101"/>
    </location>
</feature>
<name>A0A7M2WTK4_9BACT</name>
<dbReference type="Gene3D" id="2.30.130.30">
    <property type="entry name" value="Hypothetical protein"/>
    <property type="match status" value="1"/>
</dbReference>
<dbReference type="SUPFAM" id="SSF88697">
    <property type="entry name" value="PUA domain-like"/>
    <property type="match status" value="1"/>
</dbReference>
<dbReference type="EMBL" id="CP063458">
    <property type="protein sequence ID" value="QOV88151.1"/>
    <property type="molecule type" value="Genomic_DNA"/>
</dbReference>
<dbReference type="InterPro" id="IPR015947">
    <property type="entry name" value="PUA-like_sf"/>
</dbReference>
<feature type="region of interest" description="Disordered" evidence="1">
    <location>
        <begin position="106"/>
        <end position="126"/>
    </location>
</feature>
<accession>A0A7M2WTK4</accession>